<evidence type="ECO:0000313" key="2">
    <source>
        <dbReference type="Proteomes" id="UP001595816"/>
    </source>
</evidence>
<reference evidence="2" key="1">
    <citation type="journal article" date="2019" name="Int. J. Syst. Evol. Microbiol.">
        <title>The Global Catalogue of Microorganisms (GCM) 10K type strain sequencing project: providing services to taxonomists for standard genome sequencing and annotation.</title>
        <authorList>
            <consortium name="The Broad Institute Genomics Platform"/>
            <consortium name="The Broad Institute Genome Sequencing Center for Infectious Disease"/>
            <person name="Wu L."/>
            <person name="Ma J."/>
        </authorList>
    </citation>
    <scope>NUCLEOTIDE SEQUENCE [LARGE SCALE GENOMIC DNA]</scope>
    <source>
        <strain evidence="2">CGMCC 4.7289</strain>
    </source>
</reference>
<dbReference type="Proteomes" id="UP001595816">
    <property type="component" value="Unassembled WGS sequence"/>
</dbReference>
<comment type="caution">
    <text evidence="1">The sequence shown here is derived from an EMBL/GenBank/DDBJ whole genome shotgun (WGS) entry which is preliminary data.</text>
</comment>
<name>A0ABV8LJZ4_9ACTN</name>
<evidence type="ECO:0000313" key="1">
    <source>
        <dbReference type="EMBL" id="MFC4130808.1"/>
    </source>
</evidence>
<proteinExistence type="predicted"/>
<dbReference type="RefSeq" id="WP_253757179.1">
    <property type="nucleotide sequence ID" value="NZ_JAMZDZ010000001.1"/>
</dbReference>
<keyword evidence="2" id="KW-1185">Reference proteome</keyword>
<protein>
    <submittedName>
        <fullName evidence="1">Uncharacterized protein</fullName>
    </submittedName>
</protein>
<accession>A0ABV8LJZ4</accession>
<gene>
    <name evidence="1" type="ORF">ACFOZ4_09360</name>
</gene>
<dbReference type="EMBL" id="JBHSAY010000005">
    <property type="protein sequence ID" value="MFC4130808.1"/>
    <property type="molecule type" value="Genomic_DNA"/>
</dbReference>
<sequence length="135" mass="15213">MTRHEAAIAASVRDAALELGRRLGDEDFRRFLRKGGWRGGDVIVTVSQEPAEAALSRLITTTTPPVLVALRRPSGFVFLTLRPTRWWHRRQRPLASAVAPETTMGMLSDWVRRGTVVAPRPTPWFTIRTLGRAER</sequence>
<organism evidence="1 2">
    <name type="scientific">Hamadaea flava</name>
    <dbReference type="NCBI Taxonomy" id="1742688"/>
    <lineage>
        <taxon>Bacteria</taxon>
        <taxon>Bacillati</taxon>
        <taxon>Actinomycetota</taxon>
        <taxon>Actinomycetes</taxon>
        <taxon>Micromonosporales</taxon>
        <taxon>Micromonosporaceae</taxon>
        <taxon>Hamadaea</taxon>
    </lineage>
</organism>